<reference evidence="3 4" key="1">
    <citation type="submission" date="2018-08" db="EMBL/GenBank/DDBJ databases">
        <title>A genome reference for cultivated species of the human gut microbiota.</title>
        <authorList>
            <person name="Zou Y."/>
            <person name="Xue W."/>
            <person name="Luo G."/>
        </authorList>
    </citation>
    <scope>NUCLEOTIDE SEQUENCE [LARGE SCALE GENOMIC DNA]</scope>
    <source>
        <strain evidence="3 4">TM07-19</strain>
    </source>
</reference>
<keyword evidence="1 3" id="KW-0378">Hydrolase</keyword>
<gene>
    <name evidence="3" type="ORF">DXD67_10160</name>
</gene>
<accession>A0A3E4GP18</accession>
<feature type="domain" description="BD-FAE-like" evidence="2">
    <location>
        <begin position="38"/>
        <end position="252"/>
    </location>
</feature>
<dbReference type="Proteomes" id="UP000260655">
    <property type="component" value="Unassembled WGS sequence"/>
</dbReference>
<name>A0A3E4GP18_9FIRM</name>
<dbReference type="PANTHER" id="PTHR48081:SF6">
    <property type="entry name" value="PEPTIDASE S9 PROLYL OLIGOPEPTIDASE CATALYTIC DOMAIN-CONTAINING PROTEIN"/>
    <property type="match status" value="1"/>
</dbReference>
<comment type="caution">
    <text evidence="3">The sequence shown here is derived from an EMBL/GenBank/DDBJ whole genome shotgun (WGS) entry which is preliminary data.</text>
</comment>
<evidence type="ECO:0000259" key="2">
    <source>
        <dbReference type="Pfam" id="PF20434"/>
    </source>
</evidence>
<evidence type="ECO:0000313" key="3">
    <source>
        <dbReference type="EMBL" id="RGJ22644.1"/>
    </source>
</evidence>
<dbReference type="Gene3D" id="3.40.50.1820">
    <property type="entry name" value="alpha/beta hydrolase"/>
    <property type="match status" value="1"/>
</dbReference>
<dbReference type="InterPro" id="IPR050300">
    <property type="entry name" value="GDXG_lipolytic_enzyme"/>
</dbReference>
<organism evidence="3 4">
    <name type="scientific">Coprococcus comes</name>
    <dbReference type="NCBI Taxonomy" id="410072"/>
    <lineage>
        <taxon>Bacteria</taxon>
        <taxon>Bacillati</taxon>
        <taxon>Bacillota</taxon>
        <taxon>Clostridia</taxon>
        <taxon>Lachnospirales</taxon>
        <taxon>Lachnospiraceae</taxon>
        <taxon>Coprococcus</taxon>
    </lineage>
</organism>
<dbReference type="SUPFAM" id="SSF53474">
    <property type="entry name" value="alpha/beta-Hydrolases"/>
    <property type="match status" value="1"/>
</dbReference>
<dbReference type="InterPro" id="IPR049492">
    <property type="entry name" value="BD-FAE-like_dom"/>
</dbReference>
<dbReference type="EMBL" id="QSOV01000010">
    <property type="protein sequence ID" value="RGJ22644.1"/>
    <property type="molecule type" value="Genomic_DNA"/>
</dbReference>
<sequence length="322" mass="36714">MSFFNGRKAMKTEILSIDQKDEKAILKTYILDDYPKYYQQQKRPAVVICPGGGYATLARKESEPVALKMNGMGYHAFVLQYSVIFKEKPKNFEKEEELPEINPNAYFPTQIYQLRNTLALIREHAEEWNVDKDQLILLGFSAGGHLVASYLTFGKDILAENYIKPKAAVLGYARTNMAVPDWKEKFATVSGRTVTKYKYLCQFKTTEPTMEQRLAIDPYINVHKDMPPVFLWHSAKDTSVNALCAITFAQKLFETGVPVELHLFAGGVHGCALADKVSASTANHYDEGCEQWTNLLQIWLKRILVENSREKKEKEEQQGKVK</sequence>
<dbReference type="GO" id="GO:0016787">
    <property type="term" value="F:hydrolase activity"/>
    <property type="evidence" value="ECO:0007669"/>
    <property type="project" value="UniProtKB-KW"/>
</dbReference>
<dbReference type="Pfam" id="PF20434">
    <property type="entry name" value="BD-FAE"/>
    <property type="match status" value="1"/>
</dbReference>
<proteinExistence type="predicted"/>
<dbReference type="InterPro" id="IPR029058">
    <property type="entry name" value="AB_hydrolase_fold"/>
</dbReference>
<evidence type="ECO:0000313" key="4">
    <source>
        <dbReference type="Proteomes" id="UP000260655"/>
    </source>
</evidence>
<protein>
    <submittedName>
        <fullName evidence="3">Alpha/beta hydrolase</fullName>
    </submittedName>
</protein>
<dbReference type="PANTHER" id="PTHR48081">
    <property type="entry name" value="AB HYDROLASE SUPERFAMILY PROTEIN C4A8.06C"/>
    <property type="match status" value="1"/>
</dbReference>
<evidence type="ECO:0000256" key="1">
    <source>
        <dbReference type="ARBA" id="ARBA00022801"/>
    </source>
</evidence>
<dbReference type="AlphaFoldDB" id="A0A3E4GP18"/>